<dbReference type="InterPro" id="IPR005628">
    <property type="entry name" value="GspK"/>
</dbReference>
<evidence type="ECO:0000313" key="11">
    <source>
        <dbReference type="EMBL" id="AVD71162.1"/>
    </source>
</evidence>
<organism evidence="11 12">
    <name type="scientific">Desulfobulbus oralis</name>
    <dbReference type="NCBI Taxonomy" id="1986146"/>
    <lineage>
        <taxon>Bacteria</taxon>
        <taxon>Pseudomonadati</taxon>
        <taxon>Thermodesulfobacteriota</taxon>
        <taxon>Desulfobulbia</taxon>
        <taxon>Desulfobulbales</taxon>
        <taxon>Desulfobulbaceae</taxon>
        <taxon>Desulfobulbus</taxon>
    </lineage>
</organism>
<comment type="similarity">
    <text evidence="2">Belongs to the GSP K family.</text>
</comment>
<dbReference type="PIRSF" id="PIRSF002786">
    <property type="entry name" value="XcpX"/>
    <property type="match status" value="1"/>
</dbReference>
<dbReference type="InterPro" id="IPR038072">
    <property type="entry name" value="GspK_central_sf"/>
</dbReference>
<evidence type="ECO:0000256" key="3">
    <source>
        <dbReference type="ARBA" id="ARBA00022448"/>
    </source>
</evidence>
<dbReference type="OrthoDB" id="5398238at2"/>
<keyword evidence="9" id="KW-0472">Membrane</keyword>
<keyword evidence="3" id="KW-0813">Transport</keyword>
<name>A0A2L1GNB9_9BACT</name>
<feature type="domain" description="T2SS protein K first SAM-like" evidence="10">
    <location>
        <begin position="112"/>
        <end position="223"/>
    </location>
</feature>
<dbReference type="Gene3D" id="3.30.1300.30">
    <property type="entry name" value="GSPII I/J protein-like"/>
    <property type="match status" value="1"/>
</dbReference>
<evidence type="ECO:0000256" key="5">
    <source>
        <dbReference type="ARBA" id="ARBA00022519"/>
    </source>
</evidence>
<keyword evidence="4" id="KW-1003">Cell membrane</keyword>
<dbReference type="PANTHER" id="PTHR38831">
    <property type="entry name" value="TYPE II SECRETION SYSTEM PROTEIN K"/>
    <property type="match status" value="1"/>
</dbReference>
<keyword evidence="5" id="KW-0997">Cell inner membrane</keyword>
<dbReference type="PANTHER" id="PTHR38831:SF2">
    <property type="entry name" value="TYPE II SECRETION SYSTEM PROTEIN K"/>
    <property type="match status" value="1"/>
</dbReference>
<keyword evidence="12" id="KW-1185">Reference proteome</keyword>
<evidence type="ECO:0000256" key="7">
    <source>
        <dbReference type="ARBA" id="ARBA00022927"/>
    </source>
</evidence>
<reference evidence="11" key="2">
    <citation type="journal article" date="2018" name="MBio">
        <title>Insights into the evolution of host association through the isolation and characterization of a novel human periodontal pathobiont, Desulfobulbus oralis.</title>
        <authorList>
            <person name="Cross K.L."/>
            <person name="Chirania P."/>
            <person name="Xiong W."/>
            <person name="Beall C.J."/>
            <person name="Elkins J.G."/>
            <person name="Giannone R.J."/>
            <person name="Griffen A.L."/>
            <person name="Guss A.M."/>
            <person name="Hettich R.L."/>
            <person name="Joshi S.S."/>
            <person name="Mokrzan E.M."/>
            <person name="Martin R.K."/>
            <person name="Zhulin I.B."/>
            <person name="Leys E.J."/>
            <person name="Podar M."/>
        </authorList>
    </citation>
    <scope>NUCLEOTIDE SEQUENCE [LARGE SCALE GENOMIC DNA]</scope>
    <source>
        <strain evidence="11">ORNL</strain>
    </source>
</reference>
<evidence type="ECO:0000256" key="8">
    <source>
        <dbReference type="ARBA" id="ARBA00022989"/>
    </source>
</evidence>
<comment type="subcellular location">
    <subcellularLocation>
        <location evidence="1">Cell inner membrane</location>
    </subcellularLocation>
</comment>
<dbReference type="Pfam" id="PF21687">
    <property type="entry name" value="T2SSK_1st"/>
    <property type="match status" value="1"/>
</dbReference>
<dbReference type="KEGG" id="deo:CAY53_06410"/>
<accession>A0A2L1GNB9</accession>
<keyword evidence="8" id="KW-1133">Transmembrane helix</keyword>
<protein>
    <recommendedName>
        <fullName evidence="10">T2SS protein K first SAM-like domain-containing protein</fullName>
    </recommendedName>
</protein>
<evidence type="ECO:0000256" key="4">
    <source>
        <dbReference type="ARBA" id="ARBA00022475"/>
    </source>
</evidence>
<evidence type="ECO:0000256" key="2">
    <source>
        <dbReference type="ARBA" id="ARBA00007246"/>
    </source>
</evidence>
<evidence type="ECO:0000256" key="9">
    <source>
        <dbReference type="ARBA" id="ARBA00023136"/>
    </source>
</evidence>
<evidence type="ECO:0000256" key="1">
    <source>
        <dbReference type="ARBA" id="ARBA00004533"/>
    </source>
</evidence>
<dbReference type="SUPFAM" id="SSF158544">
    <property type="entry name" value="GspK insert domain-like"/>
    <property type="match status" value="1"/>
</dbReference>
<dbReference type="GO" id="GO:0009306">
    <property type="term" value="P:protein secretion"/>
    <property type="evidence" value="ECO:0007669"/>
    <property type="project" value="InterPro"/>
</dbReference>
<dbReference type="Proteomes" id="UP000239867">
    <property type="component" value="Chromosome"/>
</dbReference>
<evidence type="ECO:0000259" key="10">
    <source>
        <dbReference type="Pfam" id="PF21687"/>
    </source>
</evidence>
<dbReference type="AlphaFoldDB" id="A0A2L1GNB9"/>
<keyword evidence="7" id="KW-0653">Protein transport</keyword>
<reference evidence="11" key="1">
    <citation type="submission" date="2017-05" db="EMBL/GenBank/DDBJ databases">
        <authorList>
            <person name="Song R."/>
            <person name="Chenine A.L."/>
            <person name="Ruprecht R.M."/>
        </authorList>
    </citation>
    <scope>NUCLEOTIDE SEQUENCE</scope>
    <source>
        <strain evidence="11">ORNL</strain>
    </source>
</reference>
<sequence length="349" mass="38460">MSRLGMPRGGCNRGMALVLVLAALVFLAALSLQLMQSVNRQTDAAFGLARQLRLDALLLGGQELARAALLMDQSKNQFDSFFDVWNRLDETRIQALAGGDSKLTVRIADLSGRLQVNALGKTADERPPEAGAADRAQAEAQARARYRKVWRRFLASGRFAIQPEEIDPLLDALADWVDRDQTERPLGAEDGWYQAQEPPYAPRNAPIRSEEELLLVRGMSRALLYGDAEHEGIAAYITVLGDDAMLNPNTAPEAVLLALLPEMRMDNVRNIGAFRSDPENLAALADPGWLALVPGLPADLGGDMPLFTVKSRFFAVQVLAWQGRFRRLGSGLIERRDQGAPVLRHWQID</sequence>
<dbReference type="InterPro" id="IPR049031">
    <property type="entry name" value="T2SSK_SAM-like_1st"/>
</dbReference>
<dbReference type="Gene3D" id="1.10.40.60">
    <property type="entry name" value="EpsJ-like"/>
    <property type="match status" value="2"/>
</dbReference>
<keyword evidence="6" id="KW-0812">Transmembrane</keyword>
<proteinExistence type="inferred from homology"/>
<dbReference type="EMBL" id="CP021255">
    <property type="protein sequence ID" value="AVD71162.1"/>
    <property type="molecule type" value="Genomic_DNA"/>
</dbReference>
<dbReference type="RefSeq" id="WP_104936436.1">
    <property type="nucleotide sequence ID" value="NZ_CP021255.1"/>
</dbReference>
<gene>
    <name evidence="11" type="ORF">CAY53_06410</name>
</gene>
<evidence type="ECO:0000313" key="12">
    <source>
        <dbReference type="Proteomes" id="UP000239867"/>
    </source>
</evidence>
<dbReference type="GO" id="GO:0005886">
    <property type="term" value="C:plasma membrane"/>
    <property type="evidence" value="ECO:0007669"/>
    <property type="project" value="UniProtKB-SubCell"/>
</dbReference>
<evidence type="ECO:0000256" key="6">
    <source>
        <dbReference type="ARBA" id="ARBA00022692"/>
    </source>
</evidence>